<comment type="caution">
    <text evidence="1">The sequence shown here is derived from an EMBL/GenBank/DDBJ whole genome shotgun (WGS) entry which is preliminary data.</text>
</comment>
<dbReference type="Proteomes" id="UP000013101">
    <property type="component" value="Unassembled WGS sequence"/>
</dbReference>
<protein>
    <recommendedName>
        <fullName evidence="3">DUF2326 domain-containing protein</fullName>
    </recommendedName>
</protein>
<dbReference type="HOGENOM" id="CLU_1113967_0_0_6"/>
<gene>
    <name evidence="1" type="ORF">F897_00560</name>
</gene>
<evidence type="ECO:0008006" key="3">
    <source>
        <dbReference type="Google" id="ProtNLM"/>
    </source>
</evidence>
<evidence type="ECO:0000313" key="2">
    <source>
        <dbReference type="Proteomes" id="UP000013101"/>
    </source>
</evidence>
<dbReference type="Gene3D" id="3.40.50.300">
    <property type="entry name" value="P-loop containing nucleotide triphosphate hydrolases"/>
    <property type="match status" value="1"/>
</dbReference>
<dbReference type="OrthoDB" id="5516148at2"/>
<name>N9MRA6_9GAMM</name>
<proteinExistence type="predicted"/>
<organism evidence="1 2">
    <name type="scientific">Acinetobacter variabilis</name>
    <dbReference type="NCBI Taxonomy" id="70346"/>
    <lineage>
        <taxon>Bacteria</taxon>
        <taxon>Pseudomonadati</taxon>
        <taxon>Pseudomonadota</taxon>
        <taxon>Gammaproteobacteria</taxon>
        <taxon>Moraxellales</taxon>
        <taxon>Moraxellaceae</taxon>
        <taxon>Acinetobacter</taxon>
    </lineage>
</organism>
<dbReference type="RefSeq" id="WP_005233109.1">
    <property type="nucleotide sequence ID" value="NZ_CP083658.1"/>
</dbReference>
<sequence>MRLISLSCDQQSFKTLYFKPTGITFILGNSAYSKESTRVDSSANGVGKTLALGLIHHCLGANVDKTLATVIPDWIFTLEFEHKDKIFKVSRSGDGKKITINGEFYKPTKFIEWLDTHDFFSINGKEIKGLTFRSLYKRFARYKREDCLDPIQLYKESDYEALLRTSFLLGLDISLILNKKQNKADLDKINHYIKNWENDPILKDMITTGTQPKLRCTWLNREISKLENDLQEFQIAEMNRTGFVGESIF</sequence>
<dbReference type="AlphaFoldDB" id="N9MRA6"/>
<evidence type="ECO:0000313" key="1">
    <source>
        <dbReference type="EMBL" id="ENX11104.1"/>
    </source>
</evidence>
<dbReference type="EMBL" id="APRS01000004">
    <property type="protein sequence ID" value="ENX11104.1"/>
    <property type="molecule type" value="Genomic_DNA"/>
</dbReference>
<dbReference type="InterPro" id="IPR027417">
    <property type="entry name" value="P-loop_NTPase"/>
</dbReference>
<accession>N9MRA6</accession>
<reference evidence="1 2" key="1">
    <citation type="submission" date="2013-02" db="EMBL/GenBank/DDBJ databases">
        <title>The Genome Sequence of Acinetobacter sp. NIPH 2171.</title>
        <authorList>
            <consortium name="The Broad Institute Genome Sequencing Platform"/>
            <consortium name="The Broad Institute Genome Sequencing Center for Infectious Disease"/>
            <person name="Cerqueira G."/>
            <person name="Feldgarden M."/>
            <person name="Courvalin P."/>
            <person name="Perichon B."/>
            <person name="Grillot-Courvalin C."/>
            <person name="Clermont D."/>
            <person name="Rocha E."/>
            <person name="Yoon E.-J."/>
            <person name="Nemec A."/>
            <person name="Walker B."/>
            <person name="Young S.K."/>
            <person name="Zeng Q."/>
            <person name="Gargeya S."/>
            <person name="Fitzgerald M."/>
            <person name="Haas B."/>
            <person name="Abouelleil A."/>
            <person name="Alvarado L."/>
            <person name="Arachchi H.M."/>
            <person name="Berlin A.M."/>
            <person name="Chapman S.B."/>
            <person name="Dewar J."/>
            <person name="Goldberg J."/>
            <person name="Griggs A."/>
            <person name="Gujja S."/>
            <person name="Hansen M."/>
            <person name="Howarth C."/>
            <person name="Imamovic A."/>
            <person name="Larimer J."/>
            <person name="McCowan C."/>
            <person name="Murphy C."/>
            <person name="Neiman D."/>
            <person name="Pearson M."/>
            <person name="Priest M."/>
            <person name="Roberts A."/>
            <person name="Saif S."/>
            <person name="Shea T."/>
            <person name="Sisk P."/>
            <person name="Sykes S."/>
            <person name="Wortman J."/>
            <person name="Nusbaum C."/>
            <person name="Birren B."/>
        </authorList>
    </citation>
    <scope>NUCLEOTIDE SEQUENCE [LARGE SCALE GENOMIC DNA]</scope>
    <source>
        <strain evidence="1 2">NIPH 2171</strain>
    </source>
</reference>
<dbReference type="PATRIC" id="fig|1217693.3.peg.547"/>
<dbReference type="STRING" id="70346.F897_00560"/>